<comment type="caution">
    <text evidence="1">The sequence shown here is derived from an EMBL/GenBank/DDBJ whole genome shotgun (WGS) entry which is preliminary data.</text>
</comment>
<gene>
    <name evidence="1" type="ORF">O166_18350</name>
</gene>
<reference evidence="1 2" key="1">
    <citation type="journal article" date="2013" name="Genome Announc.">
        <title>Genome Sequence of the Pigment-Producing Bacterium Pseudogulbenkiania ferrooxidans, Isolated from Loktak Lake.</title>
        <authorList>
            <person name="Puranik S."/>
            <person name="Talkal R."/>
            <person name="Qureshi A."/>
            <person name="Khardenavis A."/>
            <person name="Kapley A."/>
            <person name="Purohit H.J."/>
        </authorList>
    </citation>
    <scope>NUCLEOTIDE SEQUENCE [LARGE SCALE GENOMIC DNA]</scope>
    <source>
        <strain evidence="1 2">EGD-HP2</strain>
    </source>
</reference>
<sequence>MRIFAPFIDIRTMLANAAKVVKRKLLMRH</sequence>
<organism evidence="1 2">
    <name type="scientific">Pseudogulbenkiania ferrooxidans EGD-HP2</name>
    <dbReference type="NCBI Taxonomy" id="1388764"/>
    <lineage>
        <taxon>Bacteria</taxon>
        <taxon>Pseudomonadati</taxon>
        <taxon>Pseudomonadota</taxon>
        <taxon>Betaproteobacteria</taxon>
        <taxon>Neisseriales</taxon>
        <taxon>Chromobacteriaceae</taxon>
        <taxon>Pseudogulbenkiania</taxon>
    </lineage>
</organism>
<keyword evidence="2" id="KW-1185">Reference proteome</keyword>
<accession>A0ABP2XSU1</accession>
<protein>
    <submittedName>
        <fullName evidence="1">Uncharacterized protein</fullName>
    </submittedName>
</protein>
<name>A0ABP2XSU1_9NEIS</name>
<proteinExistence type="predicted"/>
<evidence type="ECO:0000313" key="2">
    <source>
        <dbReference type="Proteomes" id="UP000016426"/>
    </source>
</evidence>
<dbReference type="Proteomes" id="UP000016426">
    <property type="component" value="Unassembled WGS sequence"/>
</dbReference>
<dbReference type="EMBL" id="AVPH01000005">
    <property type="protein sequence ID" value="ERE20787.1"/>
    <property type="molecule type" value="Genomic_DNA"/>
</dbReference>
<evidence type="ECO:0000313" key="1">
    <source>
        <dbReference type="EMBL" id="ERE20787.1"/>
    </source>
</evidence>